<accession>A0ABN3CX33</accession>
<dbReference type="InterPro" id="IPR051604">
    <property type="entry name" value="Ergot_Alk_Oxidoreductase"/>
</dbReference>
<dbReference type="InterPro" id="IPR016040">
    <property type="entry name" value="NAD(P)-bd_dom"/>
</dbReference>
<gene>
    <name evidence="2" type="ORF">GCM10009850_094460</name>
</gene>
<feature type="domain" description="NAD(P)-binding" evidence="1">
    <location>
        <begin position="7"/>
        <end position="99"/>
    </location>
</feature>
<dbReference type="PANTHER" id="PTHR43162">
    <property type="match status" value="1"/>
</dbReference>
<dbReference type="PANTHER" id="PTHR43162:SF1">
    <property type="entry name" value="PRESTALK A DIFFERENTIATION PROTEIN A"/>
    <property type="match status" value="1"/>
</dbReference>
<evidence type="ECO:0000259" key="1">
    <source>
        <dbReference type="Pfam" id="PF13460"/>
    </source>
</evidence>
<dbReference type="Proteomes" id="UP001499843">
    <property type="component" value="Unassembled WGS sequence"/>
</dbReference>
<dbReference type="Gene3D" id="3.40.50.720">
    <property type="entry name" value="NAD(P)-binding Rossmann-like Domain"/>
    <property type="match status" value="1"/>
</dbReference>
<dbReference type="Gene3D" id="3.90.25.10">
    <property type="entry name" value="UDP-galactose 4-epimerase, domain 1"/>
    <property type="match status" value="1"/>
</dbReference>
<dbReference type="RefSeq" id="WP_344490647.1">
    <property type="nucleotide sequence ID" value="NZ_BAAAQX010000037.1"/>
</dbReference>
<dbReference type="InterPro" id="IPR036291">
    <property type="entry name" value="NAD(P)-bd_dom_sf"/>
</dbReference>
<keyword evidence="3" id="KW-1185">Reference proteome</keyword>
<sequence length="291" mass="31542">MTVLVTGATGTVGRQVVRNLLDRGQRVRALTRDPARAALPAGVEVVRGDLTDSDGLEAAFDGVTAAHLINFGGDYRPLANGPHLVKLAERAGVRKVTVLGGWQEGTLEPAVRAGGMEWTFLRPLQFMANFLTDWGEPLRTTGRVREPHGDRESPPIDEYDIGAVAATVLTGDGGHGGQSYLLTGPEVLTARGMVAIIAEATGRHLRFEELTPDQVRREWAAEGRRPPLSLFRAFSEVDGVGDADLVEMLLRMYGTPNELATTLTGEVERITGRPPRTFAEWAAEHAHHFLP</sequence>
<proteinExistence type="predicted"/>
<protein>
    <submittedName>
        <fullName evidence="2">NAD(P)H-binding protein</fullName>
    </submittedName>
</protein>
<comment type="caution">
    <text evidence="2">The sequence shown here is derived from an EMBL/GenBank/DDBJ whole genome shotgun (WGS) entry which is preliminary data.</text>
</comment>
<reference evidence="2 3" key="1">
    <citation type="journal article" date="2019" name="Int. J. Syst. Evol. Microbiol.">
        <title>The Global Catalogue of Microorganisms (GCM) 10K type strain sequencing project: providing services to taxonomists for standard genome sequencing and annotation.</title>
        <authorList>
            <consortium name="The Broad Institute Genomics Platform"/>
            <consortium name="The Broad Institute Genome Sequencing Center for Infectious Disease"/>
            <person name="Wu L."/>
            <person name="Ma J."/>
        </authorList>
    </citation>
    <scope>NUCLEOTIDE SEQUENCE [LARGE SCALE GENOMIC DNA]</scope>
    <source>
        <strain evidence="2 3">JCM 16114</strain>
    </source>
</reference>
<dbReference type="SUPFAM" id="SSF51735">
    <property type="entry name" value="NAD(P)-binding Rossmann-fold domains"/>
    <property type="match status" value="1"/>
</dbReference>
<evidence type="ECO:0000313" key="2">
    <source>
        <dbReference type="EMBL" id="GAA2213982.1"/>
    </source>
</evidence>
<dbReference type="Pfam" id="PF13460">
    <property type="entry name" value="NAD_binding_10"/>
    <property type="match status" value="1"/>
</dbReference>
<name>A0ABN3CX33_9ACTN</name>
<organism evidence="2 3">
    <name type="scientific">Nonomuraea monospora</name>
    <dbReference type="NCBI Taxonomy" id="568818"/>
    <lineage>
        <taxon>Bacteria</taxon>
        <taxon>Bacillati</taxon>
        <taxon>Actinomycetota</taxon>
        <taxon>Actinomycetes</taxon>
        <taxon>Streptosporangiales</taxon>
        <taxon>Streptosporangiaceae</taxon>
        <taxon>Nonomuraea</taxon>
    </lineage>
</organism>
<evidence type="ECO:0000313" key="3">
    <source>
        <dbReference type="Proteomes" id="UP001499843"/>
    </source>
</evidence>
<dbReference type="EMBL" id="BAAAQX010000037">
    <property type="protein sequence ID" value="GAA2213982.1"/>
    <property type="molecule type" value="Genomic_DNA"/>
</dbReference>